<dbReference type="InterPro" id="IPR015421">
    <property type="entry name" value="PyrdxlP-dep_Trfase_major"/>
</dbReference>
<dbReference type="Gene3D" id="3.90.1150.170">
    <property type="match status" value="1"/>
</dbReference>
<dbReference type="Gene3D" id="3.40.640.10">
    <property type="entry name" value="Type I PLP-dependent aspartate aminotransferase-like (Major domain)"/>
    <property type="match status" value="1"/>
</dbReference>
<dbReference type="GO" id="GO:0005737">
    <property type="term" value="C:cytoplasm"/>
    <property type="evidence" value="ECO:0007669"/>
    <property type="project" value="TreeGrafter"/>
</dbReference>
<dbReference type="SUPFAM" id="SSF53383">
    <property type="entry name" value="PLP-dependent transferases"/>
    <property type="match status" value="1"/>
</dbReference>
<comment type="similarity">
    <text evidence="2 6">Belongs to the group II decarboxylase family.</text>
</comment>
<accession>A0AAE9PQ76</accession>
<proteinExistence type="inferred from homology"/>
<reference evidence="7" key="1">
    <citation type="submission" date="2022-11" db="EMBL/GenBank/DDBJ databases">
        <authorList>
            <person name="Vasilchenko N.G."/>
            <person name="Prazdnova E.V."/>
            <person name="Gorovtsov A.V."/>
            <person name="Chistyakov V.A."/>
            <person name="Pak M.L."/>
        </authorList>
    </citation>
    <scope>NUCLEOTIDE SEQUENCE</scope>
    <source>
        <strain evidence="7">R 4.5</strain>
    </source>
</reference>
<comment type="cofactor">
    <cofactor evidence="1 6">
        <name>pyridoxal 5'-phosphate</name>
        <dbReference type="ChEBI" id="CHEBI:597326"/>
    </cofactor>
</comment>
<sequence length="150" mass="16470">MRKNVYPHQTFMQHPRFFALVPGPMSLYSWLGDIMTSAYNTHAGSWMLSSSASLLEGEVIRWMCDQAGYPNTAGGLFLSGGSLSNLTALAAARNAKLSEQEYAIGTAYVSDQTHSSVAKGLRILGFRSDQIRKVPSDTNFRMDVSALEKN</sequence>
<evidence type="ECO:0000256" key="6">
    <source>
        <dbReference type="RuleBase" id="RU000382"/>
    </source>
</evidence>
<protein>
    <submittedName>
        <fullName evidence="7">Pyridoxal-dependent decarboxylase</fullName>
    </submittedName>
</protein>
<dbReference type="GO" id="GO:0019752">
    <property type="term" value="P:carboxylic acid metabolic process"/>
    <property type="evidence" value="ECO:0007669"/>
    <property type="project" value="InterPro"/>
</dbReference>
<dbReference type="PANTHER" id="PTHR45677">
    <property type="entry name" value="GLUTAMATE DECARBOXYLASE-RELATED"/>
    <property type="match status" value="1"/>
</dbReference>
<evidence type="ECO:0000256" key="1">
    <source>
        <dbReference type="ARBA" id="ARBA00001933"/>
    </source>
</evidence>
<dbReference type="EMBL" id="CP097770">
    <property type="protein sequence ID" value="UZP76460.1"/>
    <property type="molecule type" value="Genomic_DNA"/>
</dbReference>
<dbReference type="InterPro" id="IPR015424">
    <property type="entry name" value="PyrdxlP-dep_Trfase"/>
</dbReference>
<evidence type="ECO:0000256" key="2">
    <source>
        <dbReference type="ARBA" id="ARBA00009533"/>
    </source>
</evidence>
<evidence type="ECO:0000256" key="3">
    <source>
        <dbReference type="ARBA" id="ARBA00022793"/>
    </source>
</evidence>
<dbReference type="Pfam" id="PF00282">
    <property type="entry name" value="Pyridoxal_deC"/>
    <property type="match status" value="1"/>
</dbReference>
<keyword evidence="3" id="KW-0210">Decarboxylase</keyword>
<organism evidence="7">
    <name type="scientific">Paenibacillus polymyxa</name>
    <name type="common">Bacillus polymyxa</name>
    <dbReference type="NCBI Taxonomy" id="1406"/>
    <lineage>
        <taxon>Bacteria</taxon>
        <taxon>Bacillati</taxon>
        <taxon>Bacillota</taxon>
        <taxon>Bacilli</taxon>
        <taxon>Bacillales</taxon>
        <taxon>Paenibacillaceae</taxon>
        <taxon>Paenibacillus</taxon>
    </lineage>
</organism>
<dbReference type="GO" id="GO:0030170">
    <property type="term" value="F:pyridoxal phosphate binding"/>
    <property type="evidence" value="ECO:0007669"/>
    <property type="project" value="InterPro"/>
</dbReference>
<gene>
    <name evidence="7" type="ORF">MF626_05525</name>
</gene>
<evidence type="ECO:0000313" key="7">
    <source>
        <dbReference type="EMBL" id="UZP76460.1"/>
    </source>
</evidence>
<evidence type="ECO:0000256" key="5">
    <source>
        <dbReference type="ARBA" id="ARBA00023239"/>
    </source>
</evidence>
<dbReference type="GO" id="GO:0004058">
    <property type="term" value="F:aromatic-L-amino-acid decarboxylase activity"/>
    <property type="evidence" value="ECO:0007669"/>
    <property type="project" value="UniProtKB-ARBA"/>
</dbReference>
<dbReference type="InterPro" id="IPR002129">
    <property type="entry name" value="PyrdxlP-dep_de-COase"/>
</dbReference>
<dbReference type="AlphaFoldDB" id="A0AAE9PQ76"/>
<evidence type="ECO:0000256" key="4">
    <source>
        <dbReference type="ARBA" id="ARBA00022898"/>
    </source>
</evidence>
<dbReference type="PANTHER" id="PTHR45677:SF8">
    <property type="entry name" value="CYSTEINE SULFINIC ACID DECARBOXYLASE"/>
    <property type="match status" value="1"/>
</dbReference>
<keyword evidence="4 6" id="KW-0663">Pyridoxal phosphate</keyword>
<keyword evidence="5 6" id="KW-0456">Lyase</keyword>
<name>A0AAE9PQ76_PAEPO</name>